<dbReference type="RefSeq" id="WP_325775295.1">
    <property type="nucleotide sequence ID" value="NZ_VTDN01000005.1"/>
</dbReference>
<sequence>MDIVPNERNFALIKNNISRKDLILDVKPKDAQVELIQVSSLKSDDDEMNPMGLIKVNKLDKTINNITFGDTPIIPIKLGEHTNFVQDCF</sequence>
<comment type="caution">
    <text evidence="1">The sequence shown here is derived from an EMBL/GenBank/DDBJ whole genome shotgun (WGS) entry which is preliminary data.</text>
</comment>
<dbReference type="Proteomes" id="UP001339883">
    <property type="component" value="Unassembled WGS sequence"/>
</dbReference>
<gene>
    <name evidence="1" type="ORF">I2F25_07250</name>
</gene>
<protein>
    <submittedName>
        <fullName evidence="1">Uncharacterized protein</fullName>
    </submittedName>
</protein>
<accession>A0ABU6DSN2</accession>
<proteinExistence type="predicted"/>
<evidence type="ECO:0000313" key="1">
    <source>
        <dbReference type="EMBL" id="MEB5476840.1"/>
    </source>
</evidence>
<dbReference type="EMBL" id="VTDN01000005">
    <property type="protein sequence ID" value="MEB5476840.1"/>
    <property type="molecule type" value="Genomic_DNA"/>
</dbReference>
<name>A0ABU6DSN2_9GAMM</name>
<keyword evidence="2" id="KW-1185">Reference proteome</keyword>
<evidence type="ECO:0000313" key="2">
    <source>
        <dbReference type="Proteomes" id="UP001339883"/>
    </source>
</evidence>
<reference evidence="1 2" key="1">
    <citation type="submission" date="2019-08" db="EMBL/GenBank/DDBJ databases">
        <title>Five species of Acinetobacter isolated from floral nectar and animal pollinators.</title>
        <authorList>
            <person name="Hendry T.A."/>
        </authorList>
    </citation>
    <scope>NUCLEOTIDE SEQUENCE [LARGE SCALE GENOMIC DNA]</scope>
    <source>
        <strain evidence="1 2">MD18.27</strain>
    </source>
</reference>
<organism evidence="1 2">
    <name type="scientific">Acinetobacter pollinis</name>
    <dbReference type="NCBI Taxonomy" id="2605270"/>
    <lineage>
        <taxon>Bacteria</taxon>
        <taxon>Pseudomonadati</taxon>
        <taxon>Pseudomonadota</taxon>
        <taxon>Gammaproteobacteria</taxon>
        <taxon>Moraxellales</taxon>
        <taxon>Moraxellaceae</taxon>
        <taxon>Acinetobacter</taxon>
    </lineage>
</organism>